<evidence type="ECO:0000313" key="11">
    <source>
        <dbReference type="EnsemblMetazoa" id="CJA06216.1"/>
    </source>
</evidence>
<evidence type="ECO:0000256" key="2">
    <source>
        <dbReference type="ARBA" id="ARBA00004370"/>
    </source>
</evidence>
<name>A0A8R1DLL1_CAEJA</name>
<dbReference type="PANTHER" id="PTHR46061">
    <property type="entry name" value="THYROTROPIN-RELEASING HORMONE RECEPTOR"/>
    <property type="match status" value="1"/>
</dbReference>
<dbReference type="InterPro" id="IPR002120">
    <property type="entry name" value="TRH_rcpt_1"/>
</dbReference>
<feature type="domain" description="G-protein coupled receptors family 1 profile" evidence="10">
    <location>
        <begin position="39"/>
        <end position="352"/>
    </location>
</feature>
<dbReference type="Gene3D" id="1.20.1070.10">
    <property type="entry name" value="Rhodopsin 7-helix transmembrane proteins"/>
    <property type="match status" value="1"/>
</dbReference>
<reference evidence="12" key="1">
    <citation type="submission" date="2010-08" db="EMBL/GenBank/DDBJ databases">
        <authorList>
            <consortium name="Caenorhabditis japonica Sequencing Consortium"/>
            <person name="Wilson R.K."/>
        </authorList>
    </citation>
    <scope>NUCLEOTIDE SEQUENCE [LARGE SCALE GENOMIC DNA]</scope>
    <source>
        <strain evidence="12">DF5081</strain>
    </source>
</reference>
<evidence type="ECO:0000313" key="12">
    <source>
        <dbReference type="Proteomes" id="UP000005237"/>
    </source>
</evidence>
<keyword evidence="6 9" id="KW-0472">Membrane</keyword>
<dbReference type="GO" id="GO:0016020">
    <property type="term" value="C:membrane"/>
    <property type="evidence" value="ECO:0007669"/>
    <property type="project" value="UniProtKB-SubCell"/>
</dbReference>
<evidence type="ECO:0000256" key="7">
    <source>
        <dbReference type="ARBA" id="ARBA00032251"/>
    </source>
</evidence>
<dbReference type="SUPFAM" id="SSF81321">
    <property type="entry name" value="Family A G protein-coupled receptor-like"/>
    <property type="match status" value="1"/>
</dbReference>
<dbReference type="Pfam" id="PF00001">
    <property type="entry name" value="7tm_1"/>
    <property type="match status" value="1"/>
</dbReference>
<feature type="transmembrane region" description="Helical" evidence="9">
    <location>
        <begin position="292"/>
        <end position="312"/>
    </location>
</feature>
<evidence type="ECO:0000256" key="8">
    <source>
        <dbReference type="SAM" id="MobiDB-lite"/>
    </source>
</evidence>
<feature type="transmembrane region" description="Helical" evidence="9">
    <location>
        <begin position="26"/>
        <end position="47"/>
    </location>
</feature>
<dbReference type="InterPro" id="IPR017452">
    <property type="entry name" value="GPCR_Rhodpsn_7TM"/>
</dbReference>
<evidence type="ECO:0000259" key="10">
    <source>
        <dbReference type="PROSITE" id="PS50262"/>
    </source>
</evidence>
<sequence>MNATFLEEDPCAESFIDQDFVRYPLMTIYITVFVVCLIGNLVTILVITTHPQMRTPTNFFLANLAAADLLVAIFCILQNMIHLVGFDHGVWPLGDIMCKLYLCLTNIMPCTSAGILVLVSVEKYIAVLHPLSGLSLLTKENRYRACFGVWFLSVTINFPFFLNAKYYEYGGIGACYRESQPLWNTFCFVVWYMIPLISLVFIYSRISHLLWTSESNRQSTRQSAESIGSQGTGTGTGTGNGNGIVTAASWQLKNGKTIIYKQESLLHVPICPRDKDEKPPRRSKDNEGRRKVVRLLVAVVVSFAVLTFPHHARLLFTSFNTGTICNSHWAMLVQPLSYILLFISSAINPILYACLSKRFRKAMSDLLHCRKGVFFKIARSRNRTMISDLPLDDSRCPSPLPMIRMNKLRGVAN</sequence>
<reference evidence="11" key="2">
    <citation type="submission" date="2022-06" db="UniProtKB">
        <authorList>
            <consortium name="EnsemblMetazoa"/>
        </authorList>
    </citation>
    <scope>IDENTIFICATION</scope>
    <source>
        <strain evidence="11">DF5081</strain>
    </source>
</reference>
<keyword evidence="5 9" id="KW-1133">Transmembrane helix</keyword>
<feature type="transmembrane region" description="Helical" evidence="9">
    <location>
        <begin position="101"/>
        <end position="121"/>
    </location>
</feature>
<feature type="region of interest" description="Disordered" evidence="8">
    <location>
        <begin position="221"/>
        <end position="240"/>
    </location>
</feature>
<feature type="transmembrane region" description="Helical" evidence="9">
    <location>
        <begin position="182"/>
        <end position="203"/>
    </location>
</feature>
<dbReference type="PANTHER" id="PTHR46061:SF3">
    <property type="entry name" value="THYROTROPIN-RELEASING HORMONE RECEPTOR"/>
    <property type="match status" value="1"/>
</dbReference>
<feature type="transmembrane region" description="Helical" evidence="9">
    <location>
        <begin position="142"/>
        <end position="162"/>
    </location>
</feature>
<dbReference type="PROSITE" id="PS50262">
    <property type="entry name" value="G_PROTEIN_RECEP_F1_2"/>
    <property type="match status" value="1"/>
</dbReference>
<dbReference type="PRINTS" id="PR00237">
    <property type="entry name" value="GPCRRHODOPSN"/>
</dbReference>
<evidence type="ECO:0000256" key="6">
    <source>
        <dbReference type="ARBA" id="ARBA00023136"/>
    </source>
</evidence>
<dbReference type="GO" id="GO:0004997">
    <property type="term" value="F:thyrotropin-releasing hormone receptor activity"/>
    <property type="evidence" value="ECO:0007669"/>
    <property type="project" value="InterPro"/>
</dbReference>
<accession>A0A8R1DLL1</accession>
<feature type="compositionally biased region" description="Gly residues" evidence="8">
    <location>
        <begin position="230"/>
        <end position="240"/>
    </location>
</feature>
<evidence type="ECO:0000256" key="9">
    <source>
        <dbReference type="SAM" id="Phobius"/>
    </source>
</evidence>
<dbReference type="InterPro" id="IPR000276">
    <property type="entry name" value="GPCR_Rhodpsn"/>
</dbReference>
<organism evidence="11 12">
    <name type="scientific">Caenorhabditis japonica</name>
    <dbReference type="NCBI Taxonomy" id="281687"/>
    <lineage>
        <taxon>Eukaryota</taxon>
        <taxon>Metazoa</taxon>
        <taxon>Ecdysozoa</taxon>
        <taxon>Nematoda</taxon>
        <taxon>Chromadorea</taxon>
        <taxon>Rhabditida</taxon>
        <taxon>Rhabditina</taxon>
        <taxon>Rhabditomorpha</taxon>
        <taxon>Rhabditoidea</taxon>
        <taxon>Rhabditidae</taxon>
        <taxon>Peloderinae</taxon>
        <taxon>Caenorhabditis</taxon>
    </lineage>
</organism>
<dbReference type="AlphaFoldDB" id="A0A8R1DLL1"/>
<keyword evidence="12" id="KW-1185">Reference proteome</keyword>
<dbReference type="EnsemblMetazoa" id="CJA06216.1">
    <property type="protein sequence ID" value="CJA06216.1"/>
    <property type="gene ID" value="WBGene00125420"/>
</dbReference>
<protein>
    <recommendedName>
        <fullName evidence="3">Thyrotropin-releasing hormone receptor</fullName>
    </recommendedName>
    <alternativeName>
        <fullName evidence="7">Thyroliberin receptor</fullName>
    </alternativeName>
</protein>
<comment type="function">
    <text evidence="1">Receptor for thyrotropin-releasing hormone (TRH). Upon ligand binding, this G-protein-coupled receptor triggers activation of the phosphatidylinositol (IP3)-calcium-protein kinase C (PKC) pathway.</text>
</comment>
<proteinExistence type="predicted"/>
<feature type="transmembrane region" description="Helical" evidence="9">
    <location>
        <begin position="59"/>
        <end position="81"/>
    </location>
</feature>
<evidence type="ECO:0000256" key="5">
    <source>
        <dbReference type="ARBA" id="ARBA00022989"/>
    </source>
</evidence>
<evidence type="ECO:0000256" key="3">
    <source>
        <dbReference type="ARBA" id="ARBA00018873"/>
    </source>
</evidence>
<evidence type="ECO:0000256" key="4">
    <source>
        <dbReference type="ARBA" id="ARBA00022692"/>
    </source>
</evidence>
<feature type="transmembrane region" description="Helical" evidence="9">
    <location>
        <begin position="336"/>
        <end position="355"/>
    </location>
</feature>
<dbReference type="Proteomes" id="UP000005237">
    <property type="component" value="Unassembled WGS sequence"/>
</dbReference>
<keyword evidence="4 9" id="KW-0812">Transmembrane</keyword>
<comment type="subcellular location">
    <subcellularLocation>
        <location evidence="2">Membrane</location>
    </subcellularLocation>
</comment>
<dbReference type="SMART" id="SM01381">
    <property type="entry name" value="7TM_GPCR_Srsx"/>
    <property type="match status" value="1"/>
</dbReference>
<evidence type="ECO:0000256" key="1">
    <source>
        <dbReference type="ARBA" id="ARBA00004100"/>
    </source>
</evidence>